<evidence type="ECO:0000313" key="2">
    <source>
        <dbReference type="Proteomes" id="UP000772196"/>
    </source>
</evidence>
<gene>
    <name evidence="1" type="ORF">HFV08_28045</name>
</gene>
<dbReference type="Pfam" id="PF15594">
    <property type="entry name" value="Imm50"/>
    <property type="match status" value="1"/>
</dbReference>
<comment type="caution">
    <text evidence="1">The sequence shown here is derived from an EMBL/GenBank/DDBJ whole genome shotgun (WGS) entry which is preliminary data.</text>
</comment>
<dbReference type="Proteomes" id="UP000772196">
    <property type="component" value="Unassembled WGS sequence"/>
</dbReference>
<protein>
    <submittedName>
        <fullName evidence="1">Uncharacterized protein</fullName>
    </submittedName>
</protein>
<name>A0ABX1H9F9_9ACTN</name>
<accession>A0ABX1H9F9</accession>
<keyword evidence="2" id="KW-1185">Reference proteome</keyword>
<evidence type="ECO:0000313" key="1">
    <source>
        <dbReference type="EMBL" id="NKI45026.1"/>
    </source>
</evidence>
<dbReference type="EMBL" id="JAAWWP010000025">
    <property type="protein sequence ID" value="NKI45026.1"/>
    <property type="molecule type" value="Genomic_DNA"/>
</dbReference>
<dbReference type="RefSeq" id="WP_168543249.1">
    <property type="nucleotide sequence ID" value="NZ_JAAWWP010000025.1"/>
</dbReference>
<sequence>MVESCDQSCRSGKYLHRRNPSLSGVSLHEVRLVRDGPSLILRFDLKRPPQNPPTKWITKEFNTVQLEITLGGIHEVRLDGFATTTRADISLTKPDLVTLKVNSEGVKISATADTAFLSKVSAYRNGNETH</sequence>
<reference evidence="1 2" key="1">
    <citation type="submission" date="2020-04" db="EMBL/GenBank/DDBJ databases">
        <title>Phylogenetic Diversity and Antibacterial Activity against Ralstonia solanacearum of Endophytic Actinomycete Isolated from Moss.</title>
        <authorList>
            <person name="Zhuang X."/>
        </authorList>
    </citation>
    <scope>NUCLEOTIDE SEQUENCE [LARGE SCALE GENOMIC DNA]</scope>
    <source>
        <strain evidence="1 2">LD120</strain>
    </source>
</reference>
<proteinExistence type="predicted"/>
<dbReference type="InterPro" id="IPR028957">
    <property type="entry name" value="Imm50"/>
</dbReference>
<organism evidence="1 2">
    <name type="scientific">Streptomyces physcomitrii</name>
    <dbReference type="NCBI Taxonomy" id="2724184"/>
    <lineage>
        <taxon>Bacteria</taxon>
        <taxon>Bacillati</taxon>
        <taxon>Actinomycetota</taxon>
        <taxon>Actinomycetes</taxon>
        <taxon>Kitasatosporales</taxon>
        <taxon>Streptomycetaceae</taxon>
        <taxon>Streptomyces</taxon>
    </lineage>
</organism>